<dbReference type="PROSITE" id="PS50088">
    <property type="entry name" value="ANK_REPEAT"/>
    <property type="match status" value="1"/>
</dbReference>
<proteinExistence type="predicted"/>
<dbReference type="InterPro" id="IPR036770">
    <property type="entry name" value="Ankyrin_rpt-contain_sf"/>
</dbReference>
<gene>
    <name evidence="4" type="ORF">DIT97_17005</name>
</gene>
<dbReference type="PANTHER" id="PTHR24198:SF165">
    <property type="entry name" value="ANKYRIN REPEAT-CONTAINING PROTEIN-RELATED"/>
    <property type="match status" value="1"/>
</dbReference>
<dbReference type="Pfam" id="PF12796">
    <property type="entry name" value="Ank_2"/>
    <property type="match status" value="1"/>
</dbReference>
<evidence type="ECO:0000256" key="2">
    <source>
        <dbReference type="ARBA" id="ARBA00023043"/>
    </source>
</evidence>
<evidence type="ECO:0000256" key="1">
    <source>
        <dbReference type="ARBA" id="ARBA00022737"/>
    </source>
</evidence>
<dbReference type="PROSITE" id="PS50297">
    <property type="entry name" value="ANK_REP_REGION"/>
    <property type="match status" value="1"/>
</dbReference>
<keyword evidence="2 3" id="KW-0040">ANK repeat</keyword>
<sequence length="333" mass="36032">MRAQLVAATKKGDLQVVRKSLPGLSPPQLNALLSLAIDSHGPRKAARLLTVCDLLLSAGAEPDACCEYGPLLCLAATKDTTAYVEKLKEYGAKADIFTTAASGDHTGVRSRLHRNSALAGKVDAVGKTALHYCAGSRLWINDEAMRDSLMAIAVLLLEAGAEIDAEYPFLLHSTPFAVAATGGGNVQLAEYLLDRGANVGDARLLFDVLRSMKRQDDEFSHIGDLLLANGVDVNDEYVDGLNLLHGQARHEDVQATMWLLDRGADVASRIADGRTVLHLAADRNNGVKVIELLLQWDAELNARDNQGQTSLFYARQSEKSRIVKFLEERGGFV</sequence>
<keyword evidence="1" id="KW-0677">Repeat</keyword>
<dbReference type="AlphaFoldDB" id="A0A3D3R9D7"/>
<dbReference type="PANTHER" id="PTHR24198">
    <property type="entry name" value="ANKYRIN REPEAT AND PROTEIN KINASE DOMAIN-CONTAINING PROTEIN"/>
    <property type="match status" value="1"/>
</dbReference>
<evidence type="ECO:0000256" key="3">
    <source>
        <dbReference type="PROSITE-ProRule" id="PRU00023"/>
    </source>
</evidence>
<protein>
    <submittedName>
        <fullName evidence="4">Uncharacterized protein</fullName>
    </submittedName>
</protein>
<evidence type="ECO:0000313" key="5">
    <source>
        <dbReference type="Proteomes" id="UP000263642"/>
    </source>
</evidence>
<dbReference type="InterPro" id="IPR002110">
    <property type="entry name" value="Ankyrin_rpt"/>
</dbReference>
<evidence type="ECO:0000313" key="4">
    <source>
        <dbReference type="EMBL" id="HCO24637.1"/>
    </source>
</evidence>
<feature type="repeat" description="ANK" evidence="3">
    <location>
        <begin position="272"/>
        <end position="305"/>
    </location>
</feature>
<accession>A0A3D3R9D7</accession>
<dbReference type="SMART" id="SM00248">
    <property type="entry name" value="ANK"/>
    <property type="match status" value="5"/>
</dbReference>
<organism evidence="4 5">
    <name type="scientific">Gimesia maris</name>
    <dbReference type="NCBI Taxonomy" id="122"/>
    <lineage>
        <taxon>Bacteria</taxon>
        <taxon>Pseudomonadati</taxon>
        <taxon>Planctomycetota</taxon>
        <taxon>Planctomycetia</taxon>
        <taxon>Planctomycetales</taxon>
        <taxon>Planctomycetaceae</taxon>
        <taxon>Gimesia</taxon>
    </lineage>
</organism>
<name>A0A3D3R9D7_9PLAN</name>
<dbReference type="EMBL" id="DQAY01000104">
    <property type="protein sequence ID" value="HCO24637.1"/>
    <property type="molecule type" value="Genomic_DNA"/>
</dbReference>
<dbReference type="Gene3D" id="1.25.40.20">
    <property type="entry name" value="Ankyrin repeat-containing domain"/>
    <property type="match status" value="3"/>
</dbReference>
<dbReference type="SUPFAM" id="SSF48403">
    <property type="entry name" value="Ankyrin repeat"/>
    <property type="match status" value="1"/>
</dbReference>
<comment type="caution">
    <text evidence="4">The sequence shown here is derived from an EMBL/GenBank/DDBJ whole genome shotgun (WGS) entry which is preliminary data.</text>
</comment>
<reference evidence="4 5" key="1">
    <citation type="journal article" date="2018" name="Nat. Biotechnol.">
        <title>A standardized bacterial taxonomy based on genome phylogeny substantially revises the tree of life.</title>
        <authorList>
            <person name="Parks D.H."/>
            <person name="Chuvochina M."/>
            <person name="Waite D.W."/>
            <person name="Rinke C."/>
            <person name="Skarshewski A."/>
            <person name="Chaumeil P.A."/>
            <person name="Hugenholtz P."/>
        </authorList>
    </citation>
    <scope>NUCLEOTIDE SEQUENCE [LARGE SCALE GENOMIC DNA]</scope>
    <source>
        <strain evidence="4">UBA9375</strain>
    </source>
</reference>
<dbReference type="Proteomes" id="UP000263642">
    <property type="component" value="Unassembled WGS sequence"/>
</dbReference>